<dbReference type="SUPFAM" id="SSF52058">
    <property type="entry name" value="L domain-like"/>
    <property type="match status" value="1"/>
</dbReference>
<dbReference type="Proteomes" id="UP000326354">
    <property type="component" value="Chromosome"/>
</dbReference>
<dbReference type="EMBL" id="AP019860">
    <property type="protein sequence ID" value="BBM82120.1"/>
    <property type="molecule type" value="Genomic_DNA"/>
</dbReference>
<dbReference type="PANTHER" id="PTHR48051">
    <property type="match status" value="1"/>
</dbReference>
<gene>
    <name evidence="5" type="ORF">UABAM_00463</name>
</gene>
<feature type="transmembrane region" description="Helical" evidence="3">
    <location>
        <begin position="662"/>
        <end position="679"/>
    </location>
</feature>
<evidence type="ECO:0000313" key="6">
    <source>
        <dbReference type="Proteomes" id="UP000326354"/>
    </source>
</evidence>
<keyword evidence="3" id="KW-1133">Transmembrane helix</keyword>
<dbReference type="PANTHER" id="PTHR48051:SF1">
    <property type="entry name" value="RAS SUPPRESSOR PROTEIN 1"/>
    <property type="match status" value="1"/>
</dbReference>
<feature type="domain" description="Disease resistance R13L4/SHOC-2-like LRR" evidence="4">
    <location>
        <begin position="278"/>
        <end position="360"/>
    </location>
</feature>
<keyword evidence="3" id="KW-0472">Membrane</keyword>
<sequence length="740" mass="84932">MQKIKGQVLKQIQNDTVYEGCTFFLNDDKHREKAEVRQLLRHHRNTPDDDALQNVHFYHCSFRSDIAFSSLEGCLFVDCGFCGEFTFSCTTIPEYLYDFPITKLCLQNCVSVPPQIERLQQITALDMFLNFMPDIPVEVTKLRNLTSLILGFNSLHFLPEQITDLQNLQHLDLSQNAFHEFPEQILSLHNLTHLNLCANQLVQIPSLETLHNLIELKLQQNQLKLLPKLGKQNRLEYLDFSDNQISEISPDIFHMERLKVLKGSCNKIRHIFAENTRLQNLHTLDLSQNHLTEYSHRLCNLPHLTKLNLSQNNIKKIPPQVSQLKHLVNLDISHNSIAEVPEEIQRLDKLSQLNVDRNFISSRHQQNISSWLPKCKVDMTTTEKLRNKLQNTTGSNHLFLLAMFLTCLVPSLLFILFHNQFVPSPKFSELVAKEASFYILAYKYKPYGIQFLVAGERYYLAHSGSYTNEQLKQFQRQQNGKKNHGKFWIHEKTAQIFGVQSTSFFISARDFTEEQQQSRDKLFYIGVYILCLIVIATLLDIPNSKKILQVKPEYTGLDMIEQFVNFRQLIGKPTMSQEQILSICKYILGIITTITFLLLFIEGLGYIDVIGAPKPQNFMENIFRAVSIALGSLLLGVIFITATIMLMAGISNVKHLGIMMELPGFLMLTASMLIWRGLFLSDLNLYGTIVLIIAPLATAYSFLRVGPGVPSESITNREPPPQPDISSLYLVDHYERHNST</sequence>
<dbReference type="OrthoDB" id="232968at2"/>
<dbReference type="InterPro" id="IPR001611">
    <property type="entry name" value="Leu-rich_rpt"/>
</dbReference>
<dbReference type="SMART" id="SM00369">
    <property type="entry name" value="LRR_TYP"/>
    <property type="match status" value="7"/>
</dbReference>
<dbReference type="InterPro" id="IPR050216">
    <property type="entry name" value="LRR_domain-containing"/>
</dbReference>
<dbReference type="InterPro" id="IPR003591">
    <property type="entry name" value="Leu-rich_rpt_typical-subtyp"/>
</dbReference>
<feature type="transmembrane region" description="Helical" evidence="3">
    <location>
        <begin position="398"/>
        <end position="417"/>
    </location>
</feature>
<keyword evidence="1" id="KW-0433">Leucine-rich repeat</keyword>
<dbReference type="KEGG" id="uam:UABAM_00463"/>
<reference evidence="5 6" key="1">
    <citation type="submission" date="2019-08" db="EMBL/GenBank/DDBJ databases">
        <title>Complete genome sequence of Candidatus Uab amorphum.</title>
        <authorList>
            <person name="Shiratori T."/>
            <person name="Suzuki S."/>
            <person name="Kakizawa Y."/>
            <person name="Ishida K."/>
        </authorList>
    </citation>
    <scope>NUCLEOTIDE SEQUENCE [LARGE SCALE GENOMIC DNA]</scope>
    <source>
        <strain evidence="5 6">SRT547</strain>
    </source>
</reference>
<dbReference type="RefSeq" id="WP_151966373.1">
    <property type="nucleotide sequence ID" value="NZ_AP019860.1"/>
</dbReference>
<protein>
    <recommendedName>
        <fullName evidence="4">Disease resistance R13L4/SHOC-2-like LRR domain-containing protein</fullName>
    </recommendedName>
</protein>
<organism evidence="5 6">
    <name type="scientific">Uabimicrobium amorphum</name>
    <dbReference type="NCBI Taxonomy" id="2596890"/>
    <lineage>
        <taxon>Bacteria</taxon>
        <taxon>Pseudomonadati</taxon>
        <taxon>Planctomycetota</taxon>
        <taxon>Candidatus Uabimicrobiia</taxon>
        <taxon>Candidatus Uabimicrobiales</taxon>
        <taxon>Candidatus Uabimicrobiaceae</taxon>
        <taxon>Candidatus Uabimicrobium</taxon>
    </lineage>
</organism>
<feature type="transmembrane region" description="Helical" evidence="3">
    <location>
        <begin position="522"/>
        <end position="541"/>
    </location>
</feature>
<evidence type="ECO:0000256" key="1">
    <source>
        <dbReference type="ARBA" id="ARBA00022614"/>
    </source>
</evidence>
<feature type="transmembrane region" description="Helical" evidence="3">
    <location>
        <begin position="627"/>
        <end position="650"/>
    </location>
</feature>
<evidence type="ECO:0000256" key="3">
    <source>
        <dbReference type="SAM" id="Phobius"/>
    </source>
</evidence>
<keyword evidence="6" id="KW-1185">Reference proteome</keyword>
<dbReference type="Pfam" id="PF23598">
    <property type="entry name" value="LRR_14"/>
    <property type="match status" value="1"/>
</dbReference>
<dbReference type="Pfam" id="PF00560">
    <property type="entry name" value="LRR_1"/>
    <property type="match status" value="1"/>
</dbReference>
<dbReference type="SMART" id="SM00365">
    <property type="entry name" value="LRR_SD22"/>
    <property type="match status" value="5"/>
</dbReference>
<proteinExistence type="predicted"/>
<dbReference type="AlphaFoldDB" id="A0A5S9IIE6"/>
<feature type="transmembrane region" description="Helical" evidence="3">
    <location>
        <begin position="685"/>
        <end position="703"/>
    </location>
</feature>
<evidence type="ECO:0000259" key="4">
    <source>
        <dbReference type="Pfam" id="PF23598"/>
    </source>
</evidence>
<dbReference type="SMART" id="SM00364">
    <property type="entry name" value="LRR_BAC"/>
    <property type="match status" value="7"/>
</dbReference>
<feature type="transmembrane region" description="Helical" evidence="3">
    <location>
        <begin position="586"/>
        <end position="607"/>
    </location>
</feature>
<evidence type="ECO:0000313" key="5">
    <source>
        <dbReference type="EMBL" id="BBM82120.1"/>
    </source>
</evidence>
<dbReference type="PROSITE" id="PS51450">
    <property type="entry name" value="LRR"/>
    <property type="match status" value="4"/>
</dbReference>
<accession>A0A5S9IIE6</accession>
<dbReference type="Gene3D" id="3.80.10.10">
    <property type="entry name" value="Ribonuclease Inhibitor"/>
    <property type="match status" value="3"/>
</dbReference>
<name>A0A5S9IIE6_UABAM</name>
<dbReference type="Pfam" id="PF13855">
    <property type="entry name" value="LRR_8"/>
    <property type="match status" value="1"/>
</dbReference>
<dbReference type="InterPro" id="IPR032675">
    <property type="entry name" value="LRR_dom_sf"/>
</dbReference>
<dbReference type="InterPro" id="IPR055414">
    <property type="entry name" value="LRR_R13L4/SHOC2-like"/>
</dbReference>
<evidence type="ECO:0000256" key="2">
    <source>
        <dbReference type="ARBA" id="ARBA00022737"/>
    </source>
</evidence>
<dbReference type="GO" id="GO:0005737">
    <property type="term" value="C:cytoplasm"/>
    <property type="evidence" value="ECO:0007669"/>
    <property type="project" value="TreeGrafter"/>
</dbReference>
<keyword evidence="2" id="KW-0677">Repeat</keyword>
<keyword evidence="3" id="KW-0812">Transmembrane</keyword>